<gene>
    <name evidence="1" type="ORF">ACFO4O_09345</name>
</gene>
<name>A0ABV9LXK4_9ALTE</name>
<evidence type="ECO:0000313" key="2">
    <source>
        <dbReference type="Proteomes" id="UP001595897"/>
    </source>
</evidence>
<reference evidence="2" key="1">
    <citation type="journal article" date="2019" name="Int. J. Syst. Evol. Microbiol.">
        <title>The Global Catalogue of Microorganisms (GCM) 10K type strain sequencing project: providing services to taxonomists for standard genome sequencing and annotation.</title>
        <authorList>
            <consortium name="The Broad Institute Genomics Platform"/>
            <consortium name="The Broad Institute Genome Sequencing Center for Infectious Disease"/>
            <person name="Wu L."/>
            <person name="Ma J."/>
        </authorList>
    </citation>
    <scope>NUCLEOTIDE SEQUENCE [LARGE SCALE GENOMIC DNA]</scope>
    <source>
        <strain evidence="2">KACC 12507</strain>
    </source>
</reference>
<evidence type="ECO:0000313" key="1">
    <source>
        <dbReference type="EMBL" id="MFC4700360.1"/>
    </source>
</evidence>
<proteinExistence type="predicted"/>
<sequence length="127" mass="13991">MSRNMVIGLVIFCVLVGAKGAQLLYSEVTESAAGADALDWEERELVNRQAIQSLRIGDSLLHVTDNMGTADFNEIIPTNDQPIQVVYYRTHRVDGDGVTTKDECTPLVFKDQVLMGWGSEFLASVVD</sequence>
<dbReference type="InterPro" id="IPR021534">
    <property type="entry name" value="DUF3192"/>
</dbReference>
<dbReference type="Pfam" id="PF11399">
    <property type="entry name" value="DUF3192"/>
    <property type="match status" value="1"/>
</dbReference>
<accession>A0ABV9LXK4</accession>
<dbReference type="RefSeq" id="WP_382407709.1">
    <property type="nucleotide sequence ID" value="NZ_JBHSGU010000002.1"/>
</dbReference>
<dbReference type="EMBL" id="JBHSGU010000002">
    <property type="protein sequence ID" value="MFC4700360.1"/>
    <property type="molecule type" value="Genomic_DNA"/>
</dbReference>
<comment type="caution">
    <text evidence="1">The sequence shown here is derived from an EMBL/GenBank/DDBJ whole genome shotgun (WGS) entry which is preliminary data.</text>
</comment>
<organism evidence="1 2">
    <name type="scientific">Glaciecola siphonariae</name>
    <dbReference type="NCBI Taxonomy" id="521012"/>
    <lineage>
        <taxon>Bacteria</taxon>
        <taxon>Pseudomonadati</taxon>
        <taxon>Pseudomonadota</taxon>
        <taxon>Gammaproteobacteria</taxon>
        <taxon>Alteromonadales</taxon>
        <taxon>Alteromonadaceae</taxon>
        <taxon>Glaciecola</taxon>
    </lineage>
</organism>
<keyword evidence="2" id="KW-1185">Reference proteome</keyword>
<protein>
    <submittedName>
        <fullName evidence="1">DUF3192 domain-containing protein</fullName>
    </submittedName>
</protein>
<dbReference type="Proteomes" id="UP001595897">
    <property type="component" value="Unassembled WGS sequence"/>
</dbReference>